<sequence>MWRLNLMLNMLLSNHGKAILSDYSALSGISKVVECNLGMVTVIARASRSYSVGLRNGDLEVLFVISSSGSNVNCFGVVDGTV</sequence>
<dbReference type="Proteomes" id="UP000271098">
    <property type="component" value="Unassembled WGS sequence"/>
</dbReference>
<accession>A0A183E1M1</accession>
<proteinExistence type="predicted"/>
<evidence type="ECO:0000313" key="1">
    <source>
        <dbReference type="EMBL" id="VDN24905.1"/>
    </source>
</evidence>
<keyword evidence="2" id="KW-1185">Reference proteome</keyword>
<organism evidence="3">
    <name type="scientific">Gongylonema pulchrum</name>
    <dbReference type="NCBI Taxonomy" id="637853"/>
    <lineage>
        <taxon>Eukaryota</taxon>
        <taxon>Metazoa</taxon>
        <taxon>Ecdysozoa</taxon>
        <taxon>Nematoda</taxon>
        <taxon>Chromadorea</taxon>
        <taxon>Rhabditida</taxon>
        <taxon>Spirurina</taxon>
        <taxon>Spiruromorpha</taxon>
        <taxon>Spiruroidea</taxon>
        <taxon>Gongylonematidae</taxon>
        <taxon>Gongylonema</taxon>
    </lineage>
</organism>
<protein>
    <submittedName>
        <fullName evidence="3">AT-hook motif nuclear-localized protein</fullName>
    </submittedName>
</protein>
<gene>
    <name evidence="1" type="ORF">GPUH_LOCUS14862</name>
</gene>
<reference evidence="3" key="1">
    <citation type="submission" date="2016-06" db="UniProtKB">
        <authorList>
            <consortium name="WormBaseParasite"/>
        </authorList>
    </citation>
    <scope>IDENTIFICATION</scope>
</reference>
<evidence type="ECO:0000313" key="3">
    <source>
        <dbReference type="WBParaSite" id="GPUH_0001488101-mRNA-1"/>
    </source>
</evidence>
<dbReference type="Gene3D" id="1.20.140.10">
    <property type="entry name" value="Butyryl-CoA Dehydrogenase, subunit A, domain 3"/>
    <property type="match status" value="1"/>
</dbReference>
<name>A0A183E1M1_9BILA</name>
<dbReference type="AlphaFoldDB" id="A0A183E1M1"/>
<dbReference type="EMBL" id="UYRT01081732">
    <property type="protein sequence ID" value="VDN24905.1"/>
    <property type="molecule type" value="Genomic_DNA"/>
</dbReference>
<dbReference type="OrthoDB" id="354at2759"/>
<dbReference type="WBParaSite" id="GPUH_0001488101-mRNA-1">
    <property type="protein sequence ID" value="GPUH_0001488101-mRNA-1"/>
    <property type="gene ID" value="GPUH_0001488101"/>
</dbReference>
<reference evidence="1 2" key="2">
    <citation type="submission" date="2018-11" db="EMBL/GenBank/DDBJ databases">
        <authorList>
            <consortium name="Pathogen Informatics"/>
        </authorList>
    </citation>
    <scope>NUCLEOTIDE SEQUENCE [LARGE SCALE GENOMIC DNA]</scope>
</reference>
<evidence type="ECO:0000313" key="2">
    <source>
        <dbReference type="Proteomes" id="UP000271098"/>
    </source>
</evidence>